<protein>
    <submittedName>
        <fullName evidence="3">Energy transducer TonB</fullName>
    </submittedName>
</protein>
<evidence type="ECO:0000256" key="1">
    <source>
        <dbReference type="SAM" id="SignalP"/>
    </source>
</evidence>
<evidence type="ECO:0000313" key="3">
    <source>
        <dbReference type="EMBL" id="MBC6113039.1"/>
    </source>
</evidence>
<comment type="caution">
    <text evidence="3">The sequence shown here is derived from an EMBL/GenBank/DDBJ whole genome shotgun (WGS) entry which is preliminary data.</text>
</comment>
<dbReference type="SUPFAM" id="SSF74653">
    <property type="entry name" value="TolA/TonB C-terminal domain"/>
    <property type="match status" value="1"/>
</dbReference>
<name>A0ABR7KY37_9SPHI</name>
<reference evidence="3 4" key="1">
    <citation type="submission" date="2020-08" db="EMBL/GenBank/DDBJ databases">
        <authorList>
            <person name="Sun Q."/>
            <person name="Inoue M."/>
        </authorList>
    </citation>
    <scope>NUCLEOTIDE SEQUENCE [LARGE SCALE GENOMIC DNA]</scope>
    <source>
        <strain evidence="3 4">CCM 8938</strain>
    </source>
</reference>
<dbReference type="InterPro" id="IPR037682">
    <property type="entry name" value="TonB_C"/>
</dbReference>
<evidence type="ECO:0000313" key="4">
    <source>
        <dbReference type="Proteomes" id="UP000652755"/>
    </source>
</evidence>
<dbReference type="SUPFAM" id="SSF82185">
    <property type="entry name" value="Histone H3 K4-specific methyltransferase SET7/9 N-terminal domain"/>
    <property type="match status" value="1"/>
</dbReference>
<dbReference type="EMBL" id="JACRYL010000033">
    <property type="protein sequence ID" value="MBC6113039.1"/>
    <property type="molecule type" value="Genomic_DNA"/>
</dbReference>
<dbReference type="PROSITE" id="PS52015">
    <property type="entry name" value="TONB_CTD"/>
    <property type="match status" value="1"/>
</dbReference>
<proteinExistence type="predicted"/>
<keyword evidence="4" id="KW-1185">Reference proteome</keyword>
<dbReference type="PANTHER" id="PTHR33446:SF2">
    <property type="entry name" value="PROTEIN TONB"/>
    <property type="match status" value="1"/>
</dbReference>
<dbReference type="InterPro" id="IPR051045">
    <property type="entry name" value="TonB-dependent_transducer"/>
</dbReference>
<organism evidence="3 4">
    <name type="scientific">Pedobacter fastidiosus</name>
    <dbReference type="NCBI Taxonomy" id="2765361"/>
    <lineage>
        <taxon>Bacteria</taxon>
        <taxon>Pseudomonadati</taxon>
        <taxon>Bacteroidota</taxon>
        <taxon>Sphingobacteriia</taxon>
        <taxon>Sphingobacteriales</taxon>
        <taxon>Sphingobacteriaceae</taxon>
        <taxon>Pedobacter</taxon>
    </lineage>
</organism>
<dbReference type="RefSeq" id="WP_187073459.1">
    <property type="nucleotide sequence ID" value="NZ_JACRYL010000033.1"/>
</dbReference>
<dbReference type="PANTHER" id="PTHR33446">
    <property type="entry name" value="PROTEIN TONB-RELATED"/>
    <property type="match status" value="1"/>
</dbReference>
<dbReference type="Gene3D" id="3.90.930.1">
    <property type="match status" value="1"/>
</dbReference>
<evidence type="ECO:0000259" key="2">
    <source>
        <dbReference type="PROSITE" id="PS52015"/>
    </source>
</evidence>
<dbReference type="Proteomes" id="UP000652755">
    <property type="component" value="Unassembled WGS sequence"/>
</dbReference>
<sequence length="291" mass="32943">MRQLLIFTFVLLSLKSFAQKSDTLVTYNFNGIPTKKVNKATSIYKIFKKDNANWIKITSDQNLIPLKRETFSDSALTILNGTYLNYKNGKIALKGAYFNNERIGIWTNYDSLAKVYSTKNYSANKLNGLSTSYWENGAIQEEGKYIDGEKQGEWKMYYETGETALKEIYNEKNKLIDSAYLNVSGQPIVKDSIFKSPTYPGGIKMFYRYLGKSVRYPSDDVKNNTQGRVVLSFTVSKSGGVEDVTVVAAPSYTLGVEGIRVLESSPKWIPGRLFNKPANIRYEIDVNFSLN</sequence>
<feature type="signal peptide" evidence="1">
    <location>
        <begin position="1"/>
        <end position="18"/>
    </location>
</feature>
<accession>A0ABR7KY37</accession>
<feature type="domain" description="TonB C-terminal" evidence="2">
    <location>
        <begin position="201"/>
        <end position="291"/>
    </location>
</feature>
<dbReference type="Gene3D" id="3.30.1150.10">
    <property type="match status" value="1"/>
</dbReference>
<dbReference type="Pfam" id="PF03544">
    <property type="entry name" value="TonB_C"/>
    <property type="match status" value="1"/>
</dbReference>
<keyword evidence="1" id="KW-0732">Signal</keyword>
<gene>
    <name evidence="3" type="ORF">H7U22_21695</name>
</gene>
<feature type="chain" id="PRO_5047091460" evidence="1">
    <location>
        <begin position="19"/>
        <end position="291"/>
    </location>
</feature>